<dbReference type="InterPro" id="IPR036390">
    <property type="entry name" value="WH_DNA-bd_sf"/>
</dbReference>
<dbReference type="GO" id="GO:0005829">
    <property type="term" value="C:cytosol"/>
    <property type="evidence" value="ECO:0007669"/>
    <property type="project" value="TreeGrafter"/>
</dbReference>
<dbReference type="InterPro" id="IPR050397">
    <property type="entry name" value="Env_Response_Regulators"/>
</dbReference>
<dbReference type="InterPro" id="IPR018490">
    <property type="entry name" value="cNMP-bd_dom_sf"/>
</dbReference>
<dbReference type="AlphaFoldDB" id="A0A1N6EQF2"/>
<dbReference type="Pfam" id="PF00027">
    <property type="entry name" value="cNMP_binding"/>
    <property type="match status" value="1"/>
</dbReference>
<keyword evidence="6" id="KW-0418">Kinase</keyword>
<dbReference type="Pfam" id="PF13545">
    <property type="entry name" value="HTH_Crp_2"/>
    <property type="match status" value="1"/>
</dbReference>
<evidence type="ECO:0000256" key="2">
    <source>
        <dbReference type="ARBA" id="ARBA00023125"/>
    </source>
</evidence>
<evidence type="ECO:0000259" key="4">
    <source>
        <dbReference type="PROSITE" id="PS50042"/>
    </source>
</evidence>
<name>A0A1N6EQF2_9FLAO</name>
<dbReference type="InterPro" id="IPR000595">
    <property type="entry name" value="cNMP-bd_dom"/>
</dbReference>
<dbReference type="InterPro" id="IPR036388">
    <property type="entry name" value="WH-like_DNA-bd_sf"/>
</dbReference>
<accession>A0A1N6EQF2</accession>
<keyword evidence="2" id="KW-0238">DNA-binding</keyword>
<keyword evidence="1" id="KW-0805">Transcription regulation</keyword>
<protein>
    <submittedName>
        <fullName evidence="6">cAMP-binding domain of CRP or a regulatory subunit of cAMP-dependent protein kinases</fullName>
    </submittedName>
</protein>
<dbReference type="SUPFAM" id="SSF51206">
    <property type="entry name" value="cAMP-binding domain-like"/>
    <property type="match status" value="1"/>
</dbReference>
<evidence type="ECO:0000313" key="6">
    <source>
        <dbReference type="EMBL" id="SIN85319.1"/>
    </source>
</evidence>
<dbReference type="Gene3D" id="1.10.10.10">
    <property type="entry name" value="Winged helix-like DNA-binding domain superfamily/Winged helix DNA-binding domain"/>
    <property type="match status" value="1"/>
</dbReference>
<evidence type="ECO:0000259" key="5">
    <source>
        <dbReference type="PROSITE" id="PS51063"/>
    </source>
</evidence>
<dbReference type="GO" id="GO:0003700">
    <property type="term" value="F:DNA-binding transcription factor activity"/>
    <property type="evidence" value="ECO:0007669"/>
    <property type="project" value="TreeGrafter"/>
</dbReference>
<dbReference type="PRINTS" id="PR00034">
    <property type="entry name" value="HTHCRP"/>
</dbReference>
<keyword evidence="6" id="KW-0808">Transferase</keyword>
<dbReference type="Gene3D" id="2.60.120.10">
    <property type="entry name" value="Jelly Rolls"/>
    <property type="match status" value="1"/>
</dbReference>
<gene>
    <name evidence="6" type="ORF">SAMN05444409_0788</name>
</gene>
<evidence type="ECO:0000313" key="7">
    <source>
        <dbReference type="Proteomes" id="UP000185207"/>
    </source>
</evidence>
<dbReference type="RefSeq" id="WP_083600632.1">
    <property type="nucleotide sequence ID" value="NZ_FSRK01000001.1"/>
</dbReference>
<dbReference type="EMBL" id="FSRK01000001">
    <property type="protein sequence ID" value="SIN85319.1"/>
    <property type="molecule type" value="Genomic_DNA"/>
</dbReference>
<feature type="domain" description="Cyclic nucleotide-binding" evidence="4">
    <location>
        <begin position="18"/>
        <end position="117"/>
    </location>
</feature>
<dbReference type="SMART" id="SM00100">
    <property type="entry name" value="cNMP"/>
    <property type="match status" value="1"/>
</dbReference>
<dbReference type="GO" id="GO:0003677">
    <property type="term" value="F:DNA binding"/>
    <property type="evidence" value="ECO:0007669"/>
    <property type="project" value="UniProtKB-KW"/>
</dbReference>
<dbReference type="InterPro" id="IPR014710">
    <property type="entry name" value="RmlC-like_jellyroll"/>
</dbReference>
<reference evidence="7" key="1">
    <citation type="submission" date="2016-11" db="EMBL/GenBank/DDBJ databases">
        <authorList>
            <person name="Varghese N."/>
            <person name="Submissions S."/>
        </authorList>
    </citation>
    <scope>NUCLEOTIDE SEQUENCE [LARGE SCALE GENOMIC DNA]</scope>
    <source>
        <strain evidence="7">DSM 27623</strain>
    </source>
</reference>
<dbReference type="CDD" id="cd00038">
    <property type="entry name" value="CAP_ED"/>
    <property type="match status" value="1"/>
</dbReference>
<organism evidence="6 7">
    <name type="scientific">Epilithonimonas zeae</name>
    <dbReference type="NCBI Taxonomy" id="1416779"/>
    <lineage>
        <taxon>Bacteria</taxon>
        <taxon>Pseudomonadati</taxon>
        <taxon>Bacteroidota</taxon>
        <taxon>Flavobacteriia</taxon>
        <taxon>Flavobacteriales</taxon>
        <taxon>Weeksellaceae</taxon>
        <taxon>Chryseobacterium group</taxon>
        <taxon>Epilithonimonas</taxon>
    </lineage>
</organism>
<dbReference type="OrthoDB" id="667966at2"/>
<dbReference type="PANTHER" id="PTHR24567">
    <property type="entry name" value="CRP FAMILY TRANSCRIPTIONAL REGULATORY PROTEIN"/>
    <property type="match status" value="1"/>
</dbReference>
<dbReference type="SUPFAM" id="SSF46785">
    <property type="entry name" value="Winged helix' DNA-binding domain"/>
    <property type="match status" value="1"/>
</dbReference>
<proteinExistence type="predicted"/>
<dbReference type="PROSITE" id="PS50042">
    <property type="entry name" value="CNMP_BINDING_3"/>
    <property type="match status" value="1"/>
</dbReference>
<dbReference type="SMART" id="SM00419">
    <property type="entry name" value="HTH_CRP"/>
    <property type="match status" value="1"/>
</dbReference>
<keyword evidence="3" id="KW-0804">Transcription</keyword>
<dbReference type="PANTHER" id="PTHR24567:SF28">
    <property type="entry name" value="LISTERIOLYSIN REGULATORY PROTEIN"/>
    <property type="match status" value="1"/>
</dbReference>
<dbReference type="STRING" id="1416779.SAMN05444409_0788"/>
<dbReference type="PROSITE" id="PS51063">
    <property type="entry name" value="HTH_CRP_2"/>
    <property type="match status" value="1"/>
</dbReference>
<dbReference type="Proteomes" id="UP000185207">
    <property type="component" value="Unassembled WGS sequence"/>
</dbReference>
<evidence type="ECO:0000256" key="3">
    <source>
        <dbReference type="ARBA" id="ARBA00023163"/>
    </source>
</evidence>
<sequence length="198" mass="23065">MIIAEDLLLSYGAKIEYYEAGDIIFREGEKPKYYYQIISGRIKLNHYNEEGKELILAILHHGLSVCELLLFIDKTYPVNAIVFEPSEVIKLSKSNFVKMLDENPDVSRDLNKFLSERLYQKFIMLENNSSLHPDVRLLGVFDYHKSFSSDTDRYSYEIPLTRQQLASLTGLRVETTIRTIKVLEKQNVVKIVQGKIYY</sequence>
<dbReference type="GO" id="GO:0016301">
    <property type="term" value="F:kinase activity"/>
    <property type="evidence" value="ECO:0007669"/>
    <property type="project" value="UniProtKB-KW"/>
</dbReference>
<feature type="domain" description="HTH crp-type" evidence="5">
    <location>
        <begin position="131"/>
        <end position="198"/>
    </location>
</feature>
<keyword evidence="7" id="KW-1185">Reference proteome</keyword>
<dbReference type="InterPro" id="IPR012318">
    <property type="entry name" value="HTH_CRP"/>
</dbReference>
<evidence type="ECO:0000256" key="1">
    <source>
        <dbReference type="ARBA" id="ARBA00023015"/>
    </source>
</evidence>